<organism evidence="2 3">
    <name type="scientific">Rotaria magnacalcarata</name>
    <dbReference type="NCBI Taxonomy" id="392030"/>
    <lineage>
        <taxon>Eukaryota</taxon>
        <taxon>Metazoa</taxon>
        <taxon>Spiralia</taxon>
        <taxon>Gnathifera</taxon>
        <taxon>Rotifera</taxon>
        <taxon>Eurotatoria</taxon>
        <taxon>Bdelloidea</taxon>
        <taxon>Philodinida</taxon>
        <taxon>Philodinidae</taxon>
        <taxon>Rotaria</taxon>
    </lineage>
</organism>
<protein>
    <submittedName>
        <fullName evidence="2">Uncharacterized protein</fullName>
    </submittedName>
</protein>
<accession>A0A820ACQ5</accession>
<dbReference type="AlphaFoldDB" id="A0A820ACQ5"/>
<feature type="transmembrane region" description="Helical" evidence="1">
    <location>
        <begin position="115"/>
        <end position="140"/>
    </location>
</feature>
<proteinExistence type="predicted"/>
<dbReference type="EMBL" id="CAJOBF010005783">
    <property type="protein sequence ID" value="CAF4186619.1"/>
    <property type="molecule type" value="Genomic_DNA"/>
</dbReference>
<evidence type="ECO:0000313" key="2">
    <source>
        <dbReference type="EMBL" id="CAF4186619.1"/>
    </source>
</evidence>
<sequence length="147" mass="16563">MHFLFLLKCKSNFFEGVSVDLFRKSVKSDTLPVTPTRPLKYSINERHATISNNYASRLKLVENKTNQTTATTTKTGNKAPANHGLVDPHPMMEISMVPSTGAFKRTCAFIRNLPYMMYISIGIGGLHKMLPLFIIANMILNHQPMHN</sequence>
<evidence type="ECO:0000313" key="3">
    <source>
        <dbReference type="Proteomes" id="UP000663842"/>
    </source>
</evidence>
<dbReference type="Proteomes" id="UP000663842">
    <property type="component" value="Unassembled WGS sequence"/>
</dbReference>
<keyword evidence="1" id="KW-0472">Membrane</keyword>
<reference evidence="2" key="1">
    <citation type="submission" date="2021-02" db="EMBL/GenBank/DDBJ databases">
        <authorList>
            <person name="Nowell W R."/>
        </authorList>
    </citation>
    <scope>NUCLEOTIDE SEQUENCE</scope>
</reference>
<name>A0A820ACQ5_9BILA</name>
<gene>
    <name evidence="2" type="ORF">UXM345_LOCUS27180</name>
</gene>
<keyword evidence="1" id="KW-1133">Transmembrane helix</keyword>
<evidence type="ECO:0000256" key="1">
    <source>
        <dbReference type="SAM" id="Phobius"/>
    </source>
</evidence>
<keyword evidence="1" id="KW-0812">Transmembrane</keyword>
<comment type="caution">
    <text evidence="2">The sequence shown here is derived from an EMBL/GenBank/DDBJ whole genome shotgun (WGS) entry which is preliminary data.</text>
</comment>